<accession>A0A3S2UBN8</accession>
<dbReference type="AlphaFoldDB" id="A0A3S2UBN8"/>
<dbReference type="PANTHER" id="PTHR35563">
    <property type="entry name" value="BARREL METAL-DEPENDENT HYDROLASE, PUTATIVE (AFU_ORTHOLOGUE AFUA_1G16240)-RELATED"/>
    <property type="match status" value="1"/>
</dbReference>
<proteinExistence type="predicted"/>
<name>A0A3S2UBN8_9BURK</name>
<organism evidence="3 4">
    <name type="scientific">Rubrivivax albus</name>
    <dbReference type="NCBI Taxonomy" id="2499835"/>
    <lineage>
        <taxon>Bacteria</taxon>
        <taxon>Pseudomonadati</taxon>
        <taxon>Pseudomonadota</taxon>
        <taxon>Betaproteobacteria</taxon>
        <taxon>Burkholderiales</taxon>
        <taxon>Sphaerotilaceae</taxon>
        <taxon>Rubrivivax</taxon>
    </lineage>
</organism>
<sequence length="309" mass="34233">MRALRQADPGDRRGEHEQVTPQAPLQTWVPRGACDSHVHVFGPLARYPVDADAPYAVPDDRPDHLLACMDAAGLQHAVIVHAAVSGRDNRRTLDALAQHPTRFRGVVLPPLEQPAAHELDTWHRTGVCGLRFSYTRTARAGMALQPQWVACLAERGWHAQLHVEADQLLMLEAELQALPVPLVIDHMARIPAAIGTRHPAFDCLRRLLDRGHVWVKLSAPMRLSQTTTYPYGDVTPLARALAQHAPERVLWGSDWPHVNLQAPAPPYADLLALLHDWLPDPHARRQVLVDNAVALYRLAPTAWPGVSPA</sequence>
<keyword evidence="4" id="KW-1185">Reference proteome</keyword>
<gene>
    <name evidence="3" type="ORF">ENE75_06060</name>
</gene>
<feature type="domain" description="Amidohydrolase-related" evidence="2">
    <location>
        <begin position="34"/>
        <end position="298"/>
    </location>
</feature>
<dbReference type="GO" id="GO:0016787">
    <property type="term" value="F:hydrolase activity"/>
    <property type="evidence" value="ECO:0007669"/>
    <property type="project" value="InterPro"/>
</dbReference>
<reference evidence="3 4" key="1">
    <citation type="submission" date="2019-01" db="EMBL/GenBank/DDBJ databases">
        <authorList>
            <person name="Chen W.-M."/>
        </authorList>
    </citation>
    <scope>NUCLEOTIDE SEQUENCE [LARGE SCALE GENOMIC DNA]</scope>
    <source>
        <strain evidence="3 4">ICH-3</strain>
    </source>
</reference>
<evidence type="ECO:0000259" key="2">
    <source>
        <dbReference type="Pfam" id="PF04909"/>
    </source>
</evidence>
<dbReference type="Proteomes" id="UP000288178">
    <property type="component" value="Unassembled WGS sequence"/>
</dbReference>
<dbReference type="InterPro" id="IPR052358">
    <property type="entry name" value="Aro_Compnd_Degr_Hydrolases"/>
</dbReference>
<dbReference type="SUPFAM" id="SSF51556">
    <property type="entry name" value="Metallo-dependent hydrolases"/>
    <property type="match status" value="1"/>
</dbReference>
<dbReference type="InterPro" id="IPR032466">
    <property type="entry name" value="Metal_Hydrolase"/>
</dbReference>
<dbReference type="Pfam" id="PF04909">
    <property type="entry name" value="Amidohydro_2"/>
    <property type="match status" value="1"/>
</dbReference>
<evidence type="ECO:0000256" key="1">
    <source>
        <dbReference type="SAM" id="MobiDB-lite"/>
    </source>
</evidence>
<feature type="compositionally biased region" description="Basic and acidic residues" evidence="1">
    <location>
        <begin position="8"/>
        <end position="18"/>
    </location>
</feature>
<protein>
    <recommendedName>
        <fullName evidence="2">Amidohydrolase-related domain-containing protein</fullName>
    </recommendedName>
</protein>
<dbReference type="PANTHER" id="PTHR35563:SF2">
    <property type="entry name" value="BARREL METAL-DEPENDENT HYDROLASE, PUTATIVE (AFU_ORTHOLOGUE AFUA_1G16240)-RELATED"/>
    <property type="match status" value="1"/>
</dbReference>
<dbReference type="Gene3D" id="3.20.20.140">
    <property type="entry name" value="Metal-dependent hydrolases"/>
    <property type="match status" value="1"/>
</dbReference>
<comment type="caution">
    <text evidence="3">The sequence shown here is derived from an EMBL/GenBank/DDBJ whole genome shotgun (WGS) entry which is preliminary data.</text>
</comment>
<evidence type="ECO:0000313" key="4">
    <source>
        <dbReference type="Proteomes" id="UP000288178"/>
    </source>
</evidence>
<evidence type="ECO:0000313" key="3">
    <source>
        <dbReference type="EMBL" id="RVT54408.1"/>
    </source>
</evidence>
<dbReference type="EMBL" id="SACT01000001">
    <property type="protein sequence ID" value="RVT54408.1"/>
    <property type="molecule type" value="Genomic_DNA"/>
</dbReference>
<dbReference type="InterPro" id="IPR006680">
    <property type="entry name" value="Amidohydro-rel"/>
</dbReference>
<feature type="region of interest" description="Disordered" evidence="1">
    <location>
        <begin position="1"/>
        <end position="23"/>
    </location>
</feature>